<feature type="region of interest" description="Disordered" evidence="2">
    <location>
        <begin position="92"/>
        <end position="116"/>
    </location>
</feature>
<dbReference type="InterPro" id="IPR021935">
    <property type="entry name" value="SGSM1/2_RBD"/>
</dbReference>
<dbReference type="WBParaSite" id="sdigi.contig116.g4648.t1">
    <property type="protein sequence ID" value="sdigi.contig116.g4648.t1"/>
    <property type="gene ID" value="sdigi.contig116.g4648"/>
</dbReference>
<feature type="compositionally biased region" description="Polar residues" evidence="2">
    <location>
        <begin position="92"/>
        <end position="106"/>
    </location>
</feature>
<feature type="compositionally biased region" description="Acidic residues" evidence="2">
    <location>
        <begin position="135"/>
        <end position="163"/>
    </location>
</feature>
<dbReference type="Gene3D" id="1.10.472.80">
    <property type="entry name" value="Ypt/Rab-GAP domain of gyp1p, domain 3"/>
    <property type="match status" value="1"/>
</dbReference>
<feature type="compositionally biased region" description="Basic and acidic residues" evidence="2">
    <location>
        <begin position="164"/>
        <end position="177"/>
    </location>
</feature>
<feature type="domain" description="Rab-GAP TBC" evidence="3">
    <location>
        <begin position="470"/>
        <end position="680"/>
    </location>
</feature>
<dbReference type="Gene3D" id="1.10.8.270">
    <property type="entry name" value="putative rabgap domain of human tbc1 domain family member 14 like domains"/>
    <property type="match status" value="1"/>
</dbReference>
<name>A0A915PJB7_9BILA</name>
<evidence type="ECO:0000259" key="3">
    <source>
        <dbReference type="PROSITE" id="PS50086"/>
    </source>
</evidence>
<feature type="compositionally biased region" description="Basic and acidic residues" evidence="2">
    <location>
        <begin position="203"/>
        <end position="212"/>
    </location>
</feature>
<feature type="region of interest" description="Disordered" evidence="2">
    <location>
        <begin position="203"/>
        <end position="253"/>
    </location>
</feature>
<protein>
    <submittedName>
        <fullName evidence="5">Rab-GAP TBC domain-containing protein</fullName>
    </submittedName>
</protein>
<dbReference type="PANTHER" id="PTHR22957:SF547">
    <property type="entry name" value="TBC1 DOMAIN FAMILY MEMBER 16"/>
    <property type="match status" value="1"/>
</dbReference>
<dbReference type="Pfam" id="PF12068">
    <property type="entry name" value="PH_RBD"/>
    <property type="match status" value="1"/>
</dbReference>
<dbReference type="GO" id="GO:0005769">
    <property type="term" value="C:early endosome"/>
    <property type="evidence" value="ECO:0007669"/>
    <property type="project" value="TreeGrafter"/>
</dbReference>
<keyword evidence="4" id="KW-1185">Reference proteome</keyword>
<proteinExistence type="predicted"/>
<keyword evidence="1" id="KW-0343">GTPase activation</keyword>
<sequence>MPALSELFRKAHGALNSFRGVNNTFIGQDGDIVYSKNNVCIHDVRKNEQMDVDDSIQHIPGYLTLQCQSDDILGVTLILQWLPNTTLEKNPKSIRSVSQKNQNLDDSNYKDTRLRNINNEGNFKKLGAYVQSSSSEDDNDGDDNNYDYDYDDNDDDDDDDDDGDRTQTDNTNDEHSPISENDINVEMNGDMITVTSVKRRPDLFETKEKSESLKLPTINVIPNTPVDPSTTDEKDTDSSSATTSGADEFSDKDDELILKSSSSDDFEFQNKDQCREKSSTESLHLNILQQYRDKCEHLCKITPEQFAITHNLMLENDSQFDDDGAVSVNGKSVIFHQKTLGVSLFSVNLGKMRSMRLFFTADDLTSGQFVIATWDSHYKILHFHHGGLDKLAQLLEQWSAIKTKAVKDGSPSPIPDRQFLVCQPKVSKTELDPEEGLYERVSWDFWKSYKNQDGSIDDSFTMRKAIYFATMDPTLRREAWPFLLRVYPWTSTFEQRETIRNDIFIEYQKIKKRRMNNAHKTTWISIESAIIKDVIRTDRRKPYFAGDNNPNIDTMKNILLNYATAYPEISYVQGMSDLLAPLLSTIHDESDTYWCFVGLMQHQTLFASASMDGRNVMDLNLKYLRELLKLFVPDFFMHIVSLGPDALELMFVHRWILLCYKREFPEADTLHIWEACWAHYRTSYFHLFIAVAIISIYGKDVIEQCLPNDEILLYFSSLAMHLDGAVVLKKARGLLYQFHRLDKLPCTLADLCESDTEQWDTNIPQRTFECTKIHGEKEPCPFAESN</sequence>
<dbReference type="Pfam" id="PF00566">
    <property type="entry name" value="RabGAP-TBC"/>
    <property type="match status" value="1"/>
</dbReference>
<evidence type="ECO:0000313" key="4">
    <source>
        <dbReference type="Proteomes" id="UP000887581"/>
    </source>
</evidence>
<dbReference type="GO" id="GO:0005096">
    <property type="term" value="F:GTPase activator activity"/>
    <property type="evidence" value="ECO:0007669"/>
    <property type="project" value="UniProtKB-KW"/>
</dbReference>
<dbReference type="InterPro" id="IPR000195">
    <property type="entry name" value="Rab-GAP-TBC_dom"/>
</dbReference>
<dbReference type="FunFam" id="1.10.472.80:FF:000020">
    <property type="entry name" value="TBC1 domain family, member 16"/>
    <property type="match status" value="1"/>
</dbReference>
<dbReference type="Gene3D" id="2.30.29.230">
    <property type="match status" value="1"/>
</dbReference>
<dbReference type="PROSITE" id="PS50086">
    <property type="entry name" value="TBC_RABGAP"/>
    <property type="match status" value="1"/>
</dbReference>
<feature type="compositionally biased region" description="Low complexity" evidence="2">
    <location>
        <begin position="238"/>
        <end position="247"/>
    </location>
</feature>
<organism evidence="4 5">
    <name type="scientific">Setaria digitata</name>
    <dbReference type="NCBI Taxonomy" id="48799"/>
    <lineage>
        <taxon>Eukaryota</taxon>
        <taxon>Metazoa</taxon>
        <taxon>Ecdysozoa</taxon>
        <taxon>Nematoda</taxon>
        <taxon>Chromadorea</taxon>
        <taxon>Rhabditida</taxon>
        <taxon>Spirurina</taxon>
        <taxon>Spiruromorpha</taxon>
        <taxon>Filarioidea</taxon>
        <taxon>Setariidae</taxon>
        <taxon>Setaria</taxon>
    </lineage>
</organism>
<dbReference type="PANTHER" id="PTHR22957">
    <property type="entry name" value="TBC1 DOMAIN FAMILY MEMBER GTPASE-ACTIVATING PROTEIN"/>
    <property type="match status" value="1"/>
</dbReference>
<evidence type="ECO:0000313" key="5">
    <source>
        <dbReference type="WBParaSite" id="sdigi.contig116.g4648.t1"/>
    </source>
</evidence>
<evidence type="ECO:0000256" key="1">
    <source>
        <dbReference type="ARBA" id="ARBA00022468"/>
    </source>
</evidence>
<dbReference type="SUPFAM" id="SSF47923">
    <property type="entry name" value="Ypt/Rab-GAP domain of gyp1p"/>
    <property type="match status" value="2"/>
</dbReference>
<dbReference type="SMART" id="SM00164">
    <property type="entry name" value="TBC"/>
    <property type="match status" value="1"/>
</dbReference>
<dbReference type="Proteomes" id="UP000887581">
    <property type="component" value="Unplaced"/>
</dbReference>
<evidence type="ECO:0000256" key="2">
    <source>
        <dbReference type="SAM" id="MobiDB-lite"/>
    </source>
</evidence>
<feature type="region of interest" description="Disordered" evidence="2">
    <location>
        <begin position="130"/>
        <end position="188"/>
    </location>
</feature>
<dbReference type="InterPro" id="IPR035969">
    <property type="entry name" value="Rab-GAP_TBC_sf"/>
</dbReference>
<dbReference type="AlphaFoldDB" id="A0A915PJB7"/>
<reference evidence="5" key="1">
    <citation type="submission" date="2022-11" db="UniProtKB">
        <authorList>
            <consortium name="WormBaseParasite"/>
        </authorList>
    </citation>
    <scope>IDENTIFICATION</scope>
</reference>
<accession>A0A915PJB7</accession>